<comment type="caution">
    <text evidence="3">The sequence shown here is derived from an EMBL/GenBank/DDBJ whole genome shotgun (WGS) entry which is preliminary data.</text>
</comment>
<dbReference type="InParanoid" id="A0A507BGV1"/>
<dbReference type="EMBL" id="SKBQ01000001">
    <property type="protein sequence ID" value="TPX15948.1"/>
    <property type="molecule type" value="Genomic_DNA"/>
</dbReference>
<dbReference type="PANTHER" id="PTHR21310:SF56">
    <property type="entry name" value="AMINOGLYCOSIDE PHOSPHOTRANSFERASE DOMAIN-CONTAINING PROTEIN"/>
    <property type="match status" value="1"/>
</dbReference>
<feature type="domain" description="Aminoglycoside phosphotransferase" evidence="2">
    <location>
        <begin position="120"/>
        <end position="351"/>
    </location>
</feature>
<keyword evidence="4" id="KW-1185">Reference proteome</keyword>
<dbReference type="AlphaFoldDB" id="A0A507BGV1"/>
<feature type="compositionally biased region" description="Low complexity" evidence="1">
    <location>
        <begin position="29"/>
        <end position="45"/>
    </location>
</feature>
<dbReference type="Pfam" id="PF01636">
    <property type="entry name" value="APH"/>
    <property type="match status" value="1"/>
</dbReference>
<feature type="compositionally biased region" description="Polar residues" evidence="1">
    <location>
        <begin position="1"/>
        <end position="20"/>
    </location>
</feature>
<dbReference type="OrthoDB" id="10003767at2759"/>
<gene>
    <name evidence="3" type="ORF">E0L32_000282</name>
</gene>
<dbReference type="SUPFAM" id="SSF56112">
    <property type="entry name" value="Protein kinase-like (PK-like)"/>
    <property type="match status" value="1"/>
</dbReference>
<dbReference type="InterPro" id="IPR011009">
    <property type="entry name" value="Kinase-like_dom_sf"/>
</dbReference>
<name>A0A507BGV1_9PEZI</name>
<dbReference type="InterPro" id="IPR002575">
    <property type="entry name" value="Aminoglycoside_PTrfase"/>
</dbReference>
<dbReference type="InterPro" id="IPR051678">
    <property type="entry name" value="AGP_Transferase"/>
</dbReference>
<protein>
    <recommendedName>
        <fullName evidence="2">Aminoglycoside phosphotransferase domain-containing protein</fullName>
    </recommendedName>
</protein>
<sequence>MQNDTDTPSQAPGPPSNTSLALRPRAQNSESESSSRTLSGSALHSQPDAPEPTAPGLPDDEFEREEPIFIYQFRVFNLCTKTLFPSVSLDNLEVDEVGSGGYNRIIKITAKYEEGESRDAQSVILRVPRYEENEEVEDVVAISRFLQRKIRIPTPRVLAFDVGKDNVLESAYTVMEFVPGITLESVWPRLCQRARFRVASELGEYARLVLQCRSSAAGRVAAADTVDEICLANYPGPPWEEERPKLSRPYRNAPPEISVLDTLMEDLREAEARALGSEDQVLALLFRQLMNMAEEMDRRGFFFDHFYSLTHVDFQARNIMADIKLGQTEGLVSAIIDWDDAIFAPMILACAPPVWLWNDWGPADLVERADNIEPTTAEYKEIKEAFDTAAGEDYRRWAYGDGYRLARRLIRFSIEGVRWKRDWTEAEEMLEEWRVMYQTRVYSPSF</sequence>
<dbReference type="PANTHER" id="PTHR21310">
    <property type="entry name" value="AMINOGLYCOSIDE PHOSPHOTRANSFERASE-RELATED-RELATED"/>
    <property type="match status" value="1"/>
</dbReference>
<dbReference type="Gene3D" id="3.30.200.20">
    <property type="entry name" value="Phosphorylase Kinase, domain 1"/>
    <property type="match status" value="1"/>
</dbReference>
<evidence type="ECO:0000313" key="3">
    <source>
        <dbReference type="EMBL" id="TPX15948.1"/>
    </source>
</evidence>
<proteinExistence type="predicted"/>
<feature type="region of interest" description="Disordered" evidence="1">
    <location>
        <begin position="1"/>
        <end position="60"/>
    </location>
</feature>
<accession>A0A507BGV1</accession>
<dbReference type="RefSeq" id="XP_030997659.1">
    <property type="nucleotide sequence ID" value="XM_031137051.1"/>
</dbReference>
<evidence type="ECO:0000259" key="2">
    <source>
        <dbReference type="Pfam" id="PF01636"/>
    </source>
</evidence>
<organism evidence="3 4">
    <name type="scientific">Thyridium curvatum</name>
    <dbReference type="NCBI Taxonomy" id="1093900"/>
    <lineage>
        <taxon>Eukaryota</taxon>
        <taxon>Fungi</taxon>
        <taxon>Dikarya</taxon>
        <taxon>Ascomycota</taxon>
        <taxon>Pezizomycotina</taxon>
        <taxon>Sordariomycetes</taxon>
        <taxon>Sordariomycetidae</taxon>
        <taxon>Thyridiales</taxon>
        <taxon>Thyridiaceae</taxon>
        <taxon>Thyridium</taxon>
    </lineage>
</organism>
<evidence type="ECO:0000256" key="1">
    <source>
        <dbReference type="SAM" id="MobiDB-lite"/>
    </source>
</evidence>
<reference evidence="3 4" key="1">
    <citation type="submission" date="2019-06" db="EMBL/GenBank/DDBJ databases">
        <title>Draft genome sequence of the filamentous fungus Phialemoniopsis curvata isolated from diesel fuel.</title>
        <authorList>
            <person name="Varaljay V.A."/>
            <person name="Lyon W.J."/>
            <person name="Crouch A.L."/>
            <person name="Drake C.E."/>
            <person name="Hollomon J.M."/>
            <person name="Nadeau L.J."/>
            <person name="Nunn H.S."/>
            <person name="Stevenson B.S."/>
            <person name="Bojanowski C.L."/>
            <person name="Crookes-Goodson W.J."/>
        </authorList>
    </citation>
    <scope>NUCLEOTIDE SEQUENCE [LARGE SCALE GENOMIC DNA]</scope>
    <source>
        <strain evidence="3 4">D216</strain>
    </source>
</reference>
<evidence type="ECO:0000313" key="4">
    <source>
        <dbReference type="Proteomes" id="UP000319257"/>
    </source>
</evidence>
<dbReference type="GeneID" id="41967729"/>
<dbReference type="Proteomes" id="UP000319257">
    <property type="component" value="Unassembled WGS sequence"/>
</dbReference>